<evidence type="ECO:0000256" key="4">
    <source>
        <dbReference type="ARBA" id="ARBA00023163"/>
    </source>
</evidence>
<keyword evidence="6" id="KW-1185">Reference proteome</keyword>
<sequence length="116" mass="13730">MDDYVLGSIESRFADIIWKMEPITTSELTKICEKELGWKRTTTYTVLKKLNTRQLFENRNGTVTSLISREEFYARQSERYIKNSFDGSLPSFLTAFTSRQKLSYREIEQIKKIIEK</sequence>
<dbReference type="InterPro" id="IPR036390">
    <property type="entry name" value="WH_DNA-bd_sf"/>
</dbReference>
<name>A0A7V7QHF1_9FIRM</name>
<evidence type="ECO:0000313" key="6">
    <source>
        <dbReference type="Proteomes" id="UP000461768"/>
    </source>
</evidence>
<dbReference type="Gene3D" id="1.10.10.10">
    <property type="entry name" value="Winged helix-like DNA-binding domain superfamily/Winged helix DNA-binding domain"/>
    <property type="match status" value="1"/>
</dbReference>
<gene>
    <name evidence="5" type="ORF">F7O84_17880</name>
</gene>
<dbReference type="AlphaFoldDB" id="A0A7V7QHF1"/>
<comment type="similarity">
    <text evidence="1">Belongs to the BlaI transcriptional regulatory family.</text>
</comment>
<dbReference type="EMBL" id="WAGX01000008">
    <property type="protein sequence ID" value="KAB1434358.1"/>
    <property type="molecule type" value="Genomic_DNA"/>
</dbReference>
<dbReference type="RefSeq" id="WP_151148404.1">
    <property type="nucleotide sequence ID" value="NZ_WAGX01000008.1"/>
</dbReference>
<keyword evidence="3" id="KW-0238">DNA-binding</keyword>
<reference evidence="5 6" key="2">
    <citation type="submission" date="2020-02" db="EMBL/GenBank/DDBJ databases">
        <title>Candidatus Galacturonibacter soehngenii shows hetero-acetogenic catabolism of galacturonic acid but lacks a canonical carbon monoxide dehydrogenase/acetyl-CoA synthase complex.</title>
        <authorList>
            <person name="Diender M."/>
            <person name="Stouten G.R."/>
            <person name="Petersen J.F."/>
            <person name="Nielsen P.H."/>
            <person name="Dueholm M.S."/>
            <person name="Pronk J.T."/>
            <person name="Van Loosdrecht M.C.M."/>
        </authorList>
    </citation>
    <scope>NUCLEOTIDE SEQUENCE [LARGE SCALE GENOMIC DNA]</scope>
    <source>
        <strain evidence="5">GalUA</strain>
    </source>
</reference>
<keyword evidence="2" id="KW-0805">Transcription regulation</keyword>
<comment type="caution">
    <text evidence="5">The sequence shown here is derived from an EMBL/GenBank/DDBJ whole genome shotgun (WGS) entry which is preliminary data.</text>
</comment>
<evidence type="ECO:0000256" key="1">
    <source>
        <dbReference type="ARBA" id="ARBA00011046"/>
    </source>
</evidence>
<reference evidence="5 6" key="1">
    <citation type="submission" date="2019-09" db="EMBL/GenBank/DDBJ databases">
        <authorList>
            <person name="Valk L.C."/>
        </authorList>
    </citation>
    <scope>NUCLEOTIDE SEQUENCE [LARGE SCALE GENOMIC DNA]</scope>
    <source>
        <strain evidence="5">GalUA</strain>
    </source>
</reference>
<dbReference type="InterPro" id="IPR005650">
    <property type="entry name" value="BlaI_family"/>
</dbReference>
<dbReference type="GO" id="GO:0045892">
    <property type="term" value="P:negative regulation of DNA-templated transcription"/>
    <property type="evidence" value="ECO:0007669"/>
    <property type="project" value="InterPro"/>
</dbReference>
<dbReference type="Pfam" id="PF03965">
    <property type="entry name" value="Penicillinase_R"/>
    <property type="match status" value="1"/>
</dbReference>
<dbReference type="Gene3D" id="1.10.4040.10">
    <property type="entry name" value="Penicillinase repressor domain"/>
    <property type="match status" value="1"/>
</dbReference>
<dbReference type="SUPFAM" id="SSF46785">
    <property type="entry name" value="Winged helix' DNA-binding domain"/>
    <property type="match status" value="1"/>
</dbReference>
<protein>
    <submittedName>
        <fullName evidence="5">BlaI/MecI/CopY family transcriptional regulator</fullName>
    </submittedName>
</protein>
<evidence type="ECO:0000313" key="5">
    <source>
        <dbReference type="EMBL" id="KAB1434358.1"/>
    </source>
</evidence>
<dbReference type="InterPro" id="IPR036388">
    <property type="entry name" value="WH-like_DNA-bd_sf"/>
</dbReference>
<accession>A0A7V7QHF1</accession>
<dbReference type="Proteomes" id="UP000461768">
    <property type="component" value="Unassembled WGS sequence"/>
</dbReference>
<dbReference type="OrthoDB" id="9795583at2"/>
<proteinExistence type="inferred from homology"/>
<organism evidence="5 6">
    <name type="scientific">Candidatus Galacturonatibacter soehngenii</name>
    <dbReference type="NCBI Taxonomy" id="2307010"/>
    <lineage>
        <taxon>Bacteria</taxon>
        <taxon>Bacillati</taxon>
        <taxon>Bacillota</taxon>
        <taxon>Clostridia</taxon>
        <taxon>Lachnospirales</taxon>
        <taxon>Lachnospiraceae</taxon>
        <taxon>Candidatus Galacturonatibacter</taxon>
    </lineage>
</organism>
<evidence type="ECO:0000256" key="2">
    <source>
        <dbReference type="ARBA" id="ARBA00023015"/>
    </source>
</evidence>
<evidence type="ECO:0000256" key="3">
    <source>
        <dbReference type="ARBA" id="ARBA00023125"/>
    </source>
</evidence>
<keyword evidence="4" id="KW-0804">Transcription</keyword>
<dbReference type="GO" id="GO:0003677">
    <property type="term" value="F:DNA binding"/>
    <property type="evidence" value="ECO:0007669"/>
    <property type="project" value="UniProtKB-KW"/>
</dbReference>